<organism evidence="2 3">
    <name type="scientific">Hungatella hathewayi DSM 13479</name>
    <dbReference type="NCBI Taxonomy" id="566550"/>
    <lineage>
        <taxon>Bacteria</taxon>
        <taxon>Bacillati</taxon>
        <taxon>Bacillota</taxon>
        <taxon>Clostridia</taxon>
        <taxon>Lachnospirales</taxon>
        <taxon>Lachnospiraceae</taxon>
        <taxon>Hungatella</taxon>
    </lineage>
</organism>
<proteinExistence type="predicted"/>
<dbReference type="RefSeq" id="WP_006772690.1">
    <property type="nucleotide sequence ID" value="NZ_GG667635.1"/>
</dbReference>
<dbReference type="Proteomes" id="UP000004968">
    <property type="component" value="Unassembled WGS sequence"/>
</dbReference>
<keyword evidence="1" id="KW-0472">Membrane</keyword>
<protein>
    <recommendedName>
        <fullName evidence="4">Beta-lactamase induction signal transducer protein</fullName>
    </recommendedName>
</protein>
<dbReference type="GeneID" id="93146935"/>
<accession>D3AEY5</accession>
<feature type="transmembrane region" description="Helical" evidence="1">
    <location>
        <begin position="27"/>
        <end position="48"/>
    </location>
</feature>
<dbReference type="AlphaFoldDB" id="D3AEY5"/>
<keyword evidence="1" id="KW-0812">Transmembrane</keyword>
<comment type="caution">
    <text evidence="2">The sequence shown here is derived from an EMBL/GenBank/DDBJ whole genome shotgun (WGS) entry which is preliminary data.</text>
</comment>
<evidence type="ECO:0008006" key="4">
    <source>
        <dbReference type="Google" id="ProtNLM"/>
    </source>
</evidence>
<name>D3AEY5_9FIRM</name>
<gene>
    <name evidence="2" type="ORF">CLOSTHATH_02169</name>
</gene>
<dbReference type="HOGENOM" id="CLU_183068_0_0_9"/>
<evidence type="ECO:0000256" key="1">
    <source>
        <dbReference type="SAM" id="Phobius"/>
    </source>
</evidence>
<dbReference type="EMBL" id="ACIO01000160">
    <property type="protein sequence ID" value="EFC99643.1"/>
    <property type="molecule type" value="Genomic_DNA"/>
</dbReference>
<reference evidence="2 3" key="1">
    <citation type="submission" date="2010-01" db="EMBL/GenBank/DDBJ databases">
        <authorList>
            <person name="Weinstock G."/>
            <person name="Sodergren E."/>
            <person name="Clifton S."/>
            <person name="Fulton L."/>
            <person name="Fulton B."/>
            <person name="Courtney L."/>
            <person name="Fronick C."/>
            <person name="Harrison M."/>
            <person name="Strong C."/>
            <person name="Farmer C."/>
            <person name="Delahaunty K."/>
            <person name="Markovic C."/>
            <person name="Hall O."/>
            <person name="Minx P."/>
            <person name="Tomlinson C."/>
            <person name="Mitreva M."/>
            <person name="Nelson J."/>
            <person name="Hou S."/>
            <person name="Wollam A."/>
            <person name="Pepin K.H."/>
            <person name="Johnson M."/>
            <person name="Bhonagiri V."/>
            <person name="Nash W.E."/>
            <person name="Warren W."/>
            <person name="Chinwalla A."/>
            <person name="Mardis E.R."/>
            <person name="Wilson R.K."/>
        </authorList>
    </citation>
    <scope>NUCLEOTIDE SEQUENCE [LARGE SCALE GENOMIC DNA]</scope>
    <source>
        <strain evidence="2 3">DSM 13479</strain>
    </source>
</reference>
<keyword evidence="1" id="KW-1133">Transmembrane helix</keyword>
<evidence type="ECO:0000313" key="2">
    <source>
        <dbReference type="EMBL" id="EFC99643.1"/>
    </source>
</evidence>
<sequence>MKHVILIFEKLPGGIFQKNILEGGAEVSLMIGLLIGIMVGVLLSRFIFREKPVGSLRVDESDPDSGPYLFLELDRSGADAIYKQRYVRLRVELKNYISHK</sequence>
<evidence type="ECO:0000313" key="3">
    <source>
        <dbReference type="Proteomes" id="UP000004968"/>
    </source>
</evidence>